<evidence type="ECO:0000313" key="6">
    <source>
        <dbReference type="EMBL" id="KAK9277791.1"/>
    </source>
</evidence>
<evidence type="ECO:0000256" key="3">
    <source>
        <dbReference type="PROSITE-ProRule" id="PRU00285"/>
    </source>
</evidence>
<evidence type="ECO:0000256" key="4">
    <source>
        <dbReference type="RuleBase" id="RU003616"/>
    </source>
</evidence>
<dbReference type="PROSITE" id="PS01031">
    <property type="entry name" value="SHSP"/>
    <property type="match status" value="1"/>
</dbReference>
<dbReference type="SUPFAM" id="SSF49764">
    <property type="entry name" value="HSP20-like chaperones"/>
    <property type="match status" value="1"/>
</dbReference>
<comment type="similarity">
    <text evidence="3 4">Belongs to the small heat shock protein (HSP20) family.</text>
</comment>
<dbReference type="AlphaFoldDB" id="A0AAP0RH42"/>
<dbReference type="CDD" id="cd06464">
    <property type="entry name" value="ACD_sHsps-like"/>
    <property type="match status" value="1"/>
</dbReference>
<evidence type="ECO:0000256" key="1">
    <source>
        <dbReference type="ARBA" id="ARBA00022946"/>
    </source>
</evidence>
<dbReference type="InterPro" id="IPR044656">
    <property type="entry name" value="HSP14.7/HSP23.5/HSP23.6-like"/>
</dbReference>
<sequence>MCTLFWSVTDICNNPFLSAGANGAFSELHSDEEGLRLRIDMPGVGKDGLRVWVKNESVFFKGKELTEDDAEEARHYSGSVDILYGYDVNEVKASIQNGVLKIKMPIKKDLQNRNG</sequence>
<dbReference type="Gene3D" id="2.60.40.790">
    <property type="match status" value="1"/>
</dbReference>
<evidence type="ECO:0000313" key="7">
    <source>
        <dbReference type="Proteomes" id="UP001415857"/>
    </source>
</evidence>
<dbReference type="EMBL" id="JBBPBK010000010">
    <property type="protein sequence ID" value="KAK9277791.1"/>
    <property type="molecule type" value="Genomic_DNA"/>
</dbReference>
<accession>A0AAP0RH42</accession>
<evidence type="ECO:0000256" key="2">
    <source>
        <dbReference type="ARBA" id="ARBA00023016"/>
    </source>
</evidence>
<dbReference type="PANTHER" id="PTHR46991">
    <property type="entry name" value="23.5 KDA HEAT SHOCK PROTEIN, MITOCHONDRIAL"/>
    <property type="match status" value="1"/>
</dbReference>
<gene>
    <name evidence="6" type="ORF">L1049_007338</name>
</gene>
<protein>
    <recommendedName>
        <fullName evidence="5">SHSP domain-containing protein</fullName>
    </recommendedName>
</protein>
<proteinExistence type="inferred from homology"/>
<dbReference type="PANTHER" id="PTHR46991:SF11">
    <property type="entry name" value="SMALL HEAT SHOCK PROTEIN HSPF"/>
    <property type="match status" value="1"/>
</dbReference>
<reference evidence="6 7" key="1">
    <citation type="journal article" date="2024" name="Plant J.">
        <title>Genome sequences and population genomics reveal climatic adaptation and genomic divergence between two closely related sweetgum species.</title>
        <authorList>
            <person name="Xu W.Q."/>
            <person name="Ren C.Q."/>
            <person name="Zhang X.Y."/>
            <person name="Comes H.P."/>
            <person name="Liu X.H."/>
            <person name="Li Y.G."/>
            <person name="Kettle C.J."/>
            <person name="Jalonen R."/>
            <person name="Gaisberger H."/>
            <person name="Ma Y.Z."/>
            <person name="Qiu Y.X."/>
        </authorList>
    </citation>
    <scope>NUCLEOTIDE SEQUENCE [LARGE SCALE GENOMIC DNA]</scope>
    <source>
        <strain evidence="6">Hangzhou</strain>
    </source>
</reference>
<keyword evidence="1" id="KW-0809">Transit peptide</keyword>
<organism evidence="6 7">
    <name type="scientific">Liquidambar formosana</name>
    <name type="common">Formosan gum</name>
    <dbReference type="NCBI Taxonomy" id="63359"/>
    <lineage>
        <taxon>Eukaryota</taxon>
        <taxon>Viridiplantae</taxon>
        <taxon>Streptophyta</taxon>
        <taxon>Embryophyta</taxon>
        <taxon>Tracheophyta</taxon>
        <taxon>Spermatophyta</taxon>
        <taxon>Magnoliopsida</taxon>
        <taxon>eudicotyledons</taxon>
        <taxon>Gunneridae</taxon>
        <taxon>Pentapetalae</taxon>
        <taxon>Saxifragales</taxon>
        <taxon>Altingiaceae</taxon>
        <taxon>Liquidambar</taxon>
    </lineage>
</organism>
<dbReference type="InterPro" id="IPR002068">
    <property type="entry name" value="A-crystallin/Hsp20_dom"/>
</dbReference>
<comment type="caution">
    <text evidence="6">The sequence shown here is derived from an EMBL/GenBank/DDBJ whole genome shotgun (WGS) entry which is preliminary data.</text>
</comment>
<name>A0AAP0RH42_LIQFO</name>
<feature type="domain" description="SHSP" evidence="5">
    <location>
        <begin position="16"/>
        <end position="115"/>
    </location>
</feature>
<dbReference type="Proteomes" id="UP001415857">
    <property type="component" value="Unassembled WGS sequence"/>
</dbReference>
<dbReference type="Pfam" id="PF00011">
    <property type="entry name" value="HSP20"/>
    <property type="match status" value="1"/>
</dbReference>
<evidence type="ECO:0000259" key="5">
    <source>
        <dbReference type="PROSITE" id="PS01031"/>
    </source>
</evidence>
<keyword evidence="2" id="KW-0346">Stress response</keyword>
<keyword evidence="7" id="KW-1185">Reference proteome</keyword>
<dbReference type="InterPro" id="IPR008978">
    <property type="entry name" value="HSP20-like_chaperone"/>
</dbReference>